<dbReference type="SMART" id="SM01052">
    <property type="entry name" value="CAP_GLY"/>
    <property type="match status" value="2"/>
</dbReference>
<evidence type="ECO:0000256" key="2">
    <source>
        <dbReference type="ARBA" id="ARBA00022490"/>
    </source>
</evidence>
<feature type="compositionally biased region" description="Polar residues" evidence="3">
    <location>
        <begin position="388"/>
        <end position="403"/>
    </location>
</feature>
<feature type="region of interest" description="Disordered" evidence="3">
    <location>
        <begin position="634"/>
        <end position="709"/>
    </location>
</feature>
<comment type="subcellular location">
    <subcellularLocation>
        <location evidence="1">Cytoplasm</location>
    </subcellularLocation>
</comment>
<dbReference type="InterPro" id="IPR000938">
    <property type="entry name" value="CAP-Gly_domain"/>
</dbReference>
<dbReference type="PROSITE" id="PS50245">
    <property type="entry name" value="CAP_GLY_2"/>
    <property type="match status" value="2"/>
</dbReference>
<dbReference type="Gene3D" id="2.30.30.190">
    <property type="entry name" value="CAP Gly-rich-like domain"/>
    <property type="match status" value="2"/>
</dbReference>
<dbReference type="PROSITE" id="PS00845">
    <property type="entry name" value="CAP_GLY_1"/>
    <property type="match status" value="2"/>
</dbReference>
<feature type="compositionally biased region" description="Low complexity" evidence="3">
    <location>
        <begin position="698"/>
        <end position="709"/>
    </location>
</feature>
<feature type="compositionally biased region" description="Polar residues" evidence="3">
    <location>
        <begin position="235"/>
        <end position="248"/>
    </location>
</feature>
<dbReference type="InterPro" id="IPR036859">
    <property type="entry name" value="CAP-Gly_dom_sf"/>
</dbReference>
<feature type="region of interest" description="Disordered" evidence="3">
    <location>
        <begin position="358"/>
        <end position="403"/>
    </location>
</feature>
<name>A0A8B7NXZ8_HYAAZ</name>
<dbReference type="AlphaFoldDB" id="A0A8B7NXZ8"/>
<feature type="region of interest" description="Disordered" evidence="3">
    <location>
        <begin position="27"/>
        <end position="60"/>
    </location>
</feature>
<dbReference type="RefSeq" id="XP_018018648.1">
    <property type="nucleotide sequence ID" value="XM_018163159.2"/>
</dbReference>
<evidence type="ECO:0000313" key="5">
    <source>
        <dbReference type="Proteomes" id="UP000694843"/>
    </source>
</evidence>
<dbReference type="PANTHER" id="PTHR18916:SF85">
    <property type="entry name" value="TUBULIN-FOLDING COFACTOR B"/>
    <property type="match status" value="1"/>
</dbReference>
<organism evidence="5 6">
    <name type="scientific">Hyalella azteca</name>
    <name type="common">Amphipod</name>
    <dbReference type="NCBI Taxonomy" id="294128"/>
    <lineage>
        <taxon>Eukaryota</taxon>
        <taxon>Metazoa</taxon>
        <taxon>Ecdysozoa</taxon>
        <taxon>Arthropoda</taxon>
        <taxon>Crustacea</taxon>
        <taxon>Multicrustacea</taxon>
        <taxon>Malacostraca</taxon>
        <taxon>Eumalacostraca</taxon>
        <taxon>Peracarida</taxon>
        <taxon>Amphipoda</taxon>
        <taxon>Senticaudata</taxon>
        <taxon>Talitrida</taxon>
        <taxon>Talitroidea</taxon>
        <taxon>Hyalellidae</taxon>
        <taxon>Hyalella</taxon>
    </lineage>
</organism>
<dbReference type="Pfam" id="PF01302">
    <property type="entry name" value="CAP_GLY"/>
    <property type="match status" value="2"/>
</dbReference>
<keyword evidence="5" id="KW-1185">Reference proteome</keyword>
<keyword evidence="2" id="KW-0963">Cytoplasm</keyword>
<evidence type="ECO:0000259" key="4">
    <source>
        <dbReference type="PROSITE" id="PS50245"/>
    </source>
</evidence>
<accession>A0A8B7NXZ8</accession>
<proteinExistence type="predicted"/>
<dbReference type="Proteomes" id="UP000694843">
    <property type="component" value="Unplaced"/>
</dbReference>
<feature type="compositionally biased region" description="Low complexity" evidence="3">
    <location>
        <begin position="641"/>
        <end position="660"/>
    </location>
</feature>
<feature type="domain" description="CAP-Gly" evidence="4">
    <location>
        <begin position="575"/>
        <end position="617"/>
    </location>
</feature>
<dbReference type="SUPFAM" id="SSF74924">
    <property type="entry name" value="Cap-Gly domain"/>
    <property type="match status" value="2"/>
</dbReference>
<dbReference type="KEGG" id="hazt:108675168"/>
<feature type="domain" description="CAP-Gly" evidence="4">
    <location>
        <begin position="737"/>
        <end position="779"/>
    </location>
</feature>
<feature type="region of interest" description="Disordered" evidence="3">
    <location>
        <begin position="88"/>
        <end position="252"/>
    </location>
</feature>
<evidence type="ECO:0000256" key="1">
    <source>
        <dbReference type="ARBA" id="ARBA00004496"/>
    </source>
</evidence>
<feature type="region of interest" description="Disordered" evidence="3">
    <location>
        <begin position="789"/>
        <end position="831"/>
    </location>
</feature>
<feature type="compositionally biased region" description="Polar residues" evidence="3">
    <location>
        <begin position="149"/>
        <end position="160"/>
    </location>
</feature>
<protein>
    <submittedName>
        <fullName evidence="6">Uncharacterized protein LOC108675168 isoform X1</fullName>
    </submittedName>
</protein>
<dbReference type="PANTHER" id="PTHR18916">
    <property type="entry name" value="DYNACTIN 1-RELATED MICROTUBULE-BINDING"/>
    <property type="match status" value="1"/>
</dbReference>
<dbReference type="OrthoDB" id="5412539at2759"/>
<evidence type="ECO:0000313" key="6">
    <source>
        <dbReference type="RefSeq" id="XP_018018648.1"/>
    </source>
</evidence>
<feature type="compositionally biased region" description="Low complexity" evidence="3">
    <location>
        <begin position="793"/>
        <end position="831"/>
    </location>
</feature>
<feature type="compositionally biased region" description="Low complexity" evidence="3">
    <location>
        <begin position="186"/>
        <end position="196"/>
    </location>
</feature>
<dbReference type="GeneID" id="108675168"/>
<sequence length="869" mass="95363">MGTLTQRPPFGDGLSRPFFGGFSFKHRSASPARRKLFPDSPVRKTSASQPPAVYGNGPLYKSTTTYSYAPSSVSDGLPPRKFSGLISSLEETSRRSSRATSPFDDFNSRRSSRATSPFSEENFGRRRSRGYTRTSYRESSPFDDDITSYARSESPMQSFIDSLRSRTPSPSGRRPSRESPTRRRSSSAFSDAAIRRMNNSPYATLPRRRSQSPDFRAMSLTPESGPSSLPGATRRATSVDISSDSPSARANGERVDRAIAILRQLSEEWTINAEKEESENKVEQLNDKIAYYNYFNRSSRPAYRRSSSTNSHNYNYVVPQTPSQTQKPDQLIKNDQVRSKIKEDALAIASELIEIANRRSPSRSPSPPKFYAKQKSPFDYPDNRSDSAKASNGYPSTNLNGYNKDSPGYIKGYQPLQFAKHSAYNFSKPGLNGPLTAPPRLDEKQKTFLPFTFPEQFPYKMPAGFTTNGVTSPSALPPVSSRKFSEENNFRRPLATLHEDEVMARRRYSEDVRKNYHDTSEVADELYRHQRRMSEAGVRKHSDASIVLTEDTDQFMIGQRVWVGGSKPGVISFIGETQFAPGEWAGVTLDEPNGKNDGSVAGVRYFQCEPKKGVFSRLTRLSLVCLYEEYMDRDPHEPSCARSSLSPARSISSSGAGRSSVTPTRKVSPPASVKSAATPSVKSTPMAAPTGASVARKASSSTPAAPSLTSYGQLSVGDRVVVNSKSGVRVGLLRHLGRTEFADGLWAGIELDEPAGKNDGSVAGKKYFTCKPLHGLFSPIQCVSRLTGTTTPRRASAASRLPSSSLRRSNSRESLGGQSVTSSVGASSVASSIARPTFRKPSYGGINTAARANKALQAREDDPDLEGFY</sequence>
<reference evidence="6" key="1">
    <citation type="submission" date="2025-08" db="UniProtKB">
        <authorList>
            <consortium name="RefSeq"/>
        </authorList>
    </citation>
    <scope>IDENTIFICATION</scope>
    <source>
        <tissue evidence="6">Whole organism</tissue>
    </source>
</reference>
<gene>
    <name evidence="6" type="primary">LOC108675168</name>
</gene>
<evidence type="ECO:0000256" key="3">
    <source>
        <dbReference type="SAM" id="MobiDB-lite"/>
    </source>
</evidence>